<dbReference type="RefSeq" id="WP_386250538.1">
    <property type="nucleotide sequence ID" value="NZ_JBHTRV010000003.1"/>
</dbReference>
<name>A0ABW6IQX8_STRWE</name>
<evidence type="ECO:0000313" key="4">
    <source>
        <dbReference type="Proteomes" id="UP001600424"/>
    </source>
</evidence>
<comment type="caution">
    <text evidence="3">The sequence shown here is derived from an EMBL/GenBank/DDBJ whole genome shotgun (WGS) entry which is preliminary data.</text>
</comment>
<sequence>MPVRRAVRDRRAGGALGHLLLVVVLALGVFLMHAVGHPEGSDGGTDSASRDAYGAASHAHAQGAAASHGAASDAAGTGVSHGSAGFGGPHGSADRDGADSRHGSGAGMDMTTLCVAVLGAWLLAGLVRAALGRRPDWLTLLLARLTSVRVPHAPPRRPPDLARLSVLRI</sequence>
<keyword evidence="2" id="KW-1133">Transmembrane helix</keyword>
<keyword evidence="2" id="KW-0472">Membrane</keyword>
<evidence type="ECO:0000256" key="1">
    <source>
        <dbReference type="SAM" id="MobiDB-lite"/>
    </source>
</evidence>
<keyword evidence="4" id="KW-1185">Reference proteome</keyword>
<dbReference type="EMBL" id="JBHTRV010000003">
    <property type="protein sequence ID" value="MFE5979044.1"/>
    <property type="molecule type" value="Genomic_DNA"/>
</dbReference>
<proteinExistence type="predicted"/>
<evidence type="ECO:0000313" key="3">
    <source>
        <dbReference type="EMBL" id="MFE5979044.1"/>
    </source>
</evidence>
<keyword evidence="2" id="KW-0812">Transmembrane</keyword>
<gene>
    <name evidence="3" type="ORF">ACFQ63_04960</name>
</gene>
<feature type="transmembrane region" description="Helical" evidence="2">
    <location>
        <begin position="12"/>
        <end position="35"/>
    </location>
</feature>
<feature type="compositionally biased region" description="Low complexity" evidence="1">
    <location>
        <begin position="64"/>
        <end position="76"/>
    </location>
</feature>
<feature type="compositionally biased region" description="Basic and acidic residues" evidence="1">
    <location>
        <begin position="92"/>
        <end position="102"/>
    </location>
</feature>
<organism evidence="3 4">
    <name type="scientific">Streptomyces wedmorensis</name>
    <dbReference type="NCBI Taxonomy" id="43759"/>
    <lineage>
        <taxon>Bacteria</taxon>
        <taxon>Bacillati</taxon>
        <taxon>Actinomycetota</taxon>
        <taxon>Actinomycetes</taxon>
        <taxon>Kitasatosporales</taxon>
        <taxon>Streptomycetaceae</taxon>
        <taxon>Streptomyces</taxon>
    </lineage>
</organism>
<reference evidence="3 4" key="1">
    <citation type="submission" date="2024-09" db="EMBL/GenBank/DDBJ databases">
        <title>The Natural Products Discovery Center: Release of the First 8490 Sequenced Strains for Exploring Actinobacteria Biosynthetic Diversity.</title>
        <authorList>
            <person name="Kalkreuter E."/>
            <person name="Kautsar S.A."/>
            <person name="Yang D."/>
            <person name="Bader C.D."/>
            <person name="Teijaro C.N."/>
            <person name="Fluegel L."/>
            <person name="Davis C.M."/>
            <person name="Simpson J.R."/>
            <person name="Lauterbach L."/>
            <person name="Steele A.D."/>
            <person name="Gui C."/>
            <person name="Meng S."/>
            <person name="Li G."/>
            <person name="Viehrig K."/>
            <person name="Ye F."/>
            <person name="Su P."/>
            <person name="Kiefer A.F."/>
            <person name="Nichols A."/>
            <person name="Cepeda A.J."/>
            <person name="Yan W."/>
            <person name="Fan B."/>
            <person name="Jiang Y."/>
            <person name="Adhikari A."/>
            <person name="Zheng C.-J."/>
            <person name="Schuster L."/>
            <person name="Cowan T.M."/>
            <person name="Smanski M.J."/>
            <person name="Chevrette M.G."/>
            <person name="De Carvalho L.P.S."/>
            <person name="Shen B."/>
        </authorList>
    </citation>
    <scope>NUCLEOTIDE SEQUENCE [LARGE SCALE GENOMIC DNA]</scope>
    <source>
        <strain evidence="3 4">NPDC056472</strain>
    </source>
</reference>
<feature type="region of interest" description="Disordered" evidence="1">
    <location>
        <begin position="64"/>
        <end position="104"/>
    </location>
</feature>
<feature type="transmembrane region" description="Helical" evidence="2">
    <location>
        <begin position="110"/>
        <end position="131"/>
    </location>
</feature>
<evidence type="ECO:0000256" key="2">
    <source>
        <dbReference type="SAM" id="Phobius"/>
    </source>
</evidence>
<protein>
    <submittedName>
        <fullName evidence="3">Uncharacterized protein</fullName>
    </submittedName>
</protein>
<dbReference type="Proteomes" id="UP001600424">
    <property type="component" value="Unassembled WGS sequence"/>
</dbReference>
<accession>A0ABW6IQX8</accession>